<dbReference type="InterPro" id="IPR018201">
    <property type="entry name" value="Ketoacyl_synth_AS"/>
</dbReference>
<comment type="caution">
    <text evidence="6">The sequence shown here is derived from an EMBL/GenBank/DDBJ whole genome shotgun (WGS) entry which is preliminary data.</text>
</comment>
<dbReference type="OrthoDB" id="9808669at2"/>
<dbReference type="InterPro" id="IPR016039">
    <property type="entry name" value="Thiolase-like"/>
</dbReference>
<dbReference type="EMBL" id="QQAH01000011">
    <property type="protein sequence ID" value="RDD81314.1"/>
    <property type="molecule type" value="Genomic_DNA"/>
</dbReference>
<dbReference type="InterPro" id="IPR000794">
    <property type="entry name" value="Beta-ketoacyl_synthase"/>
</dbReference>
<evidence type="ECO:0000313" key="6">
    <source>
        <dbReference type="EMBL" id="RDD81314.1"/>
    </source>
</evidence>
<dbReference type="PANTHER" id="PTHR11712:SF320">
    <property type="entry name" value="BETA-KETOACYL SYNTHASE"/>
    <property type="match status" value="1"/>
</dbReference>
<dbReference type="UniPathway" id="UPA00094"/>
<comment type="pathway">
    <text evidence="1">Lipid metabolism; fatty acid biosynthesis.</text>
</comment>
<protein>
    <submittedName>
        <fullName evidence="6">Beta-ketoacyl-[acyl-carrier-protein] synthase II</fullName>
    </submittedName>
</protein>
<dbReference type="PANTHER" id="PTHR11712">
    <property type="entry name" value="POLYKETIDE SYNTHASE-RELATED"/>
    <property type="match status" value="1"/>
</dbReference>
<dbReference type="GO" id="GO:0004315">
    <property type="term" value="F:3-oxoacyl-[acyl-carrier-protein] synthase activity"/>
    <property type="evidence" value="ECO:0007669"/>
    <property type="project" value="InterPro"/>
</dbReference>
<dbReference type="GO" id="GO:0005829">
    <property type="term" value="C:cytosol"/>
    <property type="evidence" value="ECO:0007669"/>
    <property type="project" value="TreeGrafter"/>
</dbReference>
<evidence type="ECO:0000256" key="2">
    <source>
        <dbReference type="ARBA" id="ARBA00008467"/>
    </source>
</evidence>
<dbReference type="GO" id="GO:0006633">
    <property type="term" value="P:fatty acid biosynthetic process"/>
    <property type="evidence" value="ECO:0007669"/>
    <property type="project" value="UniProtKB-UniPathway"/>
</dbReference>
<evidence type="ECO:0000256" key="3">
    <source>
        <dbReference type="ARBA" id="ARBA00022679"/>
    </source>
</evidence>
<dbReference type="Pfam" id="PF02801">
    <property type="entry name" value="Ketoacyl-synt_C"/>
    <property type="match status" value="1"/>
</dbReference>
<dbReference type="PROSITE" id="PS00606">
    <property type="entry name" value="KS3_1"/>
    <property type="match status" value="1"/>
</dbReference>
<dbReference type="SUPFAM" id="SSF53901">
    <property type="entry name" value="Thiolase-like"/>
    <property type="match status" value="2"/>
</dbReference>
<reference evidence="6 7" key="1">
    <citation type="submission" date="2018-07" db="EMBL/GenBank/DDBJ databases">
        <title>Dyella tabacisoli L4-6T, whole genome shotgun sequence.</title>
        <authorList>
            <person name="Zhou X.-K."/>
            <person name="Li W.-J."/>
            <person name="Duan Y.-Q."/>
        </authorList>
    </citation>
    <scope>NUCLEOTIDE SEQUENCE [LARGE SCALE GENOMIC DNA]</scope>
    <source>
        <strain evidence="6 7">L4-6</strain>
    </source>
</reference>
<proteinExistence type="inferred from homology"/>
<name>A0A369UKM8_9GAMM</name>
<sequence length="399" mass="42052">MAILPTYVTAFTLTSALGVGNKATLDSIKSKTGGLSKHSMGDLGHTWFGFVNPVSLYPIAGELAGYDNQCNRMIQTALQQDGFTNAVEQAKSKYGKSRVACFLGTITGSICLIEEDYQVKPVAPDLAPENNYTRSGSLDATVQYVRKSLDITGPYATIGTACSSSAKVFATAYRYLQMGLCDAAIVAGVETYSETLVNGFRSLGVLSTQPCKPWDSKRDGISIGAAAGFALLEKLPAETAGRPGKMELLGYGETTDGYDMTAPHPEGKGIEASMLLALKRAGLDAKDIDYINAHGSGTPMNDGAEDAAMHRIFGAEVPVSSTKGWTGHTQGAAGITEAIILMLGMENDLVPGSLNTGTVDATLKCNIALDNQSRPIRYGLTNSMGFGGNNATLIFGRTH</sequence>
<dbReference type="RefSeq" id="WP_114846027.1">
    <property type="nucleotide sequence ID" value="NZ_JBHSPE010000020.1"/>
</dbReference>
<dbReference type="InterPro" id="IPR014031">
    <property type="entry name" value="Ketoacyl_synth_C"/>
</dbReference>
<comment type="similarity">
    <text evidence="2 4">Belongs to the thiolase-like superfamily. Beta-ketoacyl-ACP synthases family.</text>
</comment>
<feature type="domain" description="Ketosynthase family 3 (KS3)" evidence="5">
    <location>
        <begin position="51"/>
        <end position="397"/>
    </location>
</feature>
<dbReference type="Pfam" id="PF00109">
    <property type="entry name" value="ketoacyl-synt"/>
    <property type="match status" value="1"/>
</dbReference>
<dbReference type="Gene3D" id="3.40.47.10">
    <property type="match status" value="1"/>
</dbReference>
<evidence type="ECO:0000313" key="7">
    <source>
        <dbReference type="Proteomes" id="UP000253782"/>
    </source>
</evidence>
<dbReference type="InterPro" id="IPR014030">
    <property type="entry name" value="Ketoacyl_synth_N"/>
</dbReference>
<dbReference type="Proteomes" id="UP000253782">
    <property type="component" value="Unassembled WGS sequence"/>
</dbReference>
<evidence type="ECO:0000256" key="1">
    <source>
        <dbReference type="ARBA" id="ARBA00005194"/>
    </source>
</evidence>
<evidence type="ECO:0000256" key="4">
    <source>
        <dbReference type="RuleBase" id="RU003694"/>
    </source>
</evidence>
<dbReference type="InterPro" id="IPR020841">
    <property type="entry name" value="PKS_Beta-ketoAc_synthase_dom"/>
</dbReference>
<dbReference type="SMART" id="SM00825">
    <property type="entry name" value="PKS_KS"/>
    <property type="match status" value="1"/>
</dbReference>
<evidence type="ECO:0000259" key="5">
    <source>
        <dbReference type="PROSITE" id="PS52004"/>
    </source>
</evidence>
<accession>A0A369UKM8</accession>
<dbReference type="PROSITE" id="PS52004">
    <property type="entry name" value="KS3_2"/>
    <property type="match status" value="1"/>
</dbReference>
<keyword evidence="7" id="KW-1185">Reference proteome</keyword>
<dbReference type="CDD" id="cd00834">
    <property type="entry name" value="KAS_I_II"/>
    <property type="match status" value="1"/>
</dbReference>
<keyword evidence="3 4" id="KW-0808">Transferase</keyword>
<dbReference type="AlphaFoldDB" id="A0A369UKM8"/>
<gene>
    <name evidence="6" type="ORF">DVJ77_13480</name>
</gene>
<organism evidence="6 7">
    <name type="scientific">Dyella tabacisoli</name>
    <dbReference type="NCBI Taxonomy" id="2282381"/>
    <lineage>
        <taxon>Bacteria</taxon>
        <taxon>Pseudomonadati</taxon>
        <taxon>Pseudomonadota</taxon>
        <taxon>Gammaproteobacteria</taxon>
        <taxon>Lysobacterales</taxon>
        <taxon>Rhodanobacteraceae</taxon>
        <taxon>Dyella</taxon>
    </lineage>
</organism>